<evidence type="ECO:0000313" key="7">
    <source>
        <dbReference type="Proteomes" id="UP000323717"/>
    </source>
</evidence>
<dbReference type="CDD" id="cd13121">
    <property type="entry name" value="BF2867_like_C"/>
    <property type="match status" value="1"/>
</dbReference>
<dbReference type="GO" id="GO:0030599">
    <property type="term" value="F:pectinesterase activity"/>
    <property type="evidence" value="ECO:0007669"/>
    <property type="project" value="InterPro"/>
</dbReference>
<dbReference type="Pfam" id="PF01095">
    <property type="entry name" value="Pectinesterase"/>
    <property type="match status" value="1"/>
</dbReference>
<dbReference type="InterPro" id="IPR011050">
    <property type="entry name" value="Pectin_lyase_fold/virulence"/>
</dbReference>
<dbReference type="GO" id="GO:0042545">
    <property type="term" value="P:cell wall modification"/>
    <property type="evidence" value="ECO:0007669"/>
    <property type="project" value="InterPro"/>
</dbReference>
<evidence type="ECO:0000256" key="3">
    <source>
        <dbReference type="ARBA" id="ARBA00023085"/>
    </source>
</evidence>
<dbReference type="Gene3D" id="2.160.20.10">
    <property type="entry name" value="Single-stranded right-handed beta-helix, Pectin lyase-like"/>
    <property type="match status" value="1"/>
</dbReference>
<evidence type="ECO:0000259" key="5">
    <source>
        <dbReference type="Pfam" id="PF01095"/>
    </source>
</evidence>
<sequence>DLLYAATKEEYTYSPENEPHISLNFTHRLAKVILKFVNMEKEPLEVSDVRIEGMQTAASFNIQTDVLTVDESSVATINPYHNATTGFYEAIILPSALTDSYKVSFVLDDREKEWIFTNLDIALPQFHKGYSYTFALYIDDSGFVEMGRLENVEGGNSSAPWEDGSSEDGTAEGDKTPVSGYAFTPADGTQQALADTELKIAFEGTAPELGTSGCIRIYRMSDHKQVDEINMAERRQSIVNGQTQLNTWMDIIGVTPTGSSVSRRIVNYYPARVEGKSFIIKPHQQRLQPDTEYYVTIEQAAVKQTDFKGVYGRAWTFKTKPAPALTGQNYEVKISHTDPNADFYTLQGAIDFCATHVDLNAAKTFRMDDGIYQEIIYLRDQSNITVKGNASDNTAVNIQYDNSNDINGGIGGGTNIDQFAPTGTIVPSSGGRSVVILDGNSDKIRFENVTIENAYGWTLGKNGQAEALYINNKSAAFINCRVLSFQDTLLPGGGYNWFKDCFIAGATDFIWGAGKVVLFEDCELHAPTGTRAVMQARVSAGYLGYVFLNSRFTVGEGVTNSTLIYQFEPDNLTFLNCTFADVYGPNFVGENKPLTPAVPTVATGCKLYNCKTESGSDIYQSIPATVRNTVLQLSKEQYDQYFGTRETIMSWDGYTDAAWFK</sequence>
<name>A0A5M5BXK1_BACOV</name>
<dbReference type="Proteomes" id="UP000323717">
    <property type="component" value="Unassembled WGS sequence"/>
</dbReference>
<dbReference type="EMBL" id="VWLE01000418">
    <property type="protein sequence ID" value="KAA3943524.1"/>
    <property type="molecule type" value="Genomic_DNA"/>
</dbReference>
<feature type="non-terminal residue" evidence="6">
    <location>
        <position position="1"/>
    </location>
</feature>
<accession>A0A5M5BXK1</accession>
<dbReference type="Pfam" id="PF13149">
    <property type="entry name" value="Mfa_like_1"/>
    <property type="match status" value="1"/>
</dbReference>
<evidence type="ECO:0000256" key="4">
    <source>
        <dbReference type="SAM" id="MobiDB-lite"/>
    </source>
</evidence>
<organism evidence="6 7">
    <name type="scientific">Bacteroides ovatus</name>
    <dbReference type="NCBI Taxonomy" id="28116"/>
    <lineage>
        <taxon>Bacteria</taxon>
        <taxon>Pseudomonadati</taxon>
        <taxon>Bacteroidota</taxon>
        <taxon>Bacteroidia</taxon>
        <taxon>Bacteroidales</taxon>
        <taxon>Bacteroidaceae</taxon>
        <taxon>Bacteroides</taxon>
    </lineage>
</organism>
<evidence type="ECO:0000256" key="1">
    <source>
        <dbReference type="ARBA" id="ARBA00008891"/>
    </source>
</evidence>
<proteinExistence type="inferred from homology"/>
<dbReference type="Gene3D" id="2.60.40.2630">
    <property type="match status" value="1"/>
</dbReference>
<comment type="caution">
    <text evidence="6">The sequence shown here is derived from an EMBL/GenBank/DDBJ whole genome shotgun (WGS) entry which is preliminary data.</text>
</comment>
<evidence type="ECO:0000313" key="6">
    <source>
        <dbReference type="EMBL" id="KAA3943524.1"/>
    </source>
</evidence>
<keyword evidence="3" id="KW-0063">Aspartyl esterase</keyword>
<dbReference type="PANTHER" id="PTHR31321:SF57">
    <property type="entry name" value="PECTINESTERASE 53-RELATED"/>
    <property type="match status" value="1"/>
</dbReference>
<dbReference type="GO" id="GO:0009279">
    <property type="term" value="C:cell outer membrane"/>
    <property type="evidence" value="ECO:0007669"/>
    <property type="project" value="TreeGrafter"/>
</dbReference>
<dbReference type="InterPro" id="IPR012334">
    <property type="entry name" value="Pectin_lyas_fold"/>
</dbReference>
<dbReference type="InterPro" id="IPR000070">
    <property type="entry name" value="Pectinesterase_cat"/>
</dbReference>
<dbReference type="SUPFAM" id="SSF51126">
    <property type="entry name" value="Pectin lyase-like"/>
    <property type="match status" value="1"/>
</dbReference>
<gene>
    <name evidence="6" type="ORF">F3D71_21770</name>
</gene>
<reference evidence="6 7" key="1">
    <citation type="journal article" date="2019" name="Nat. Med.">
        <title>A library of human gut bacterial isolates paired with longitudinal multiomics data enables mechanistic microbiome research.</title>
        <authorList>
            <person name="Poyet M."/>
            <person name="Groussin M."/>
            <person name="Gibbons S.M."/>
            <person name="Avila-Pacheco J."/>
            <person name="Jiang X."/>
            <person name="Kearney S.M."/>
            <person name="Perrotta A.R."/>
            <person name="Berdy B."/>
            <person name="Zhao S."/>
            <person name="Lieberman T.D."/>
            <person name="Swanson P.K."/>
            <person name="Smith M."/>
            <person name="Roesemann S."/>
            <person name="Alexander J.E."/>
            <person name="Rich S.A."/>
            <person name="Livny J."/>
            <person name="Vlamakis H."/>
            <person name="Clish C."/>
            <person name="Bullock K."/>
            <person name="Deik A."/>
            <person name="Scott J."/>
            <person name="Pierce K.A."/>
            <person name="Xavier R.J."/>
            <person name="Alm E.J."/>
        </authorList>
    </citation>
    <scope>NUCLEOTIDE SEQUENCE [LARGE SCALE GENOMIC DNA]</scope>
    <source>
        <strain evidence="6 7">BIOML-A163</strain>
    </source>
</reference>
<dbReference type="PANTHER" id="PTHR31321">
    <property type="entry name" value="ACYL-COA THIOESTER HYDROLASE YBHC-RELATED"/>
    <property type="match status" value="1"/>
</dbReference>
<dbReference type="InterPro" id="IPR025049">
    <property type="entry name" value="Mfa-like_1"/>
</dbReference>
<comment type="similarity">
    <text evidence="1">Belongs to the pectinesterase family.</text>
</comment>
<protein>
    <submittedName>
        <fullName evidence="6">Pectin esterase</fullName>
    </submittedName>
</protein>
<feature type="region of interest" description="Disordered" evidence="4">
    <location>
        <begin position="154"/>
        <end position="175"/>
    </location>
</feature>
<evidence type="ECO:0000256" key="2">
    <source>
        <dbReference type="ARBA" id="ARBA00022801"/>
    </source>
</evidence>
<keyword evidence="2" id="KW-0378">Hydrolase</keyword>
<dbReference type="AlphaFoldDB" id="A0A5M5BXK1"/>
<feature type="domain" description="Pectinesterase catalytic" evidence="5">
    <location>
        <begin position="444"/>
        <end position="529"/>
    </location>
</feature>